<keyword evidence="2" id="KW-0963">Cytoplasm</keyword>
<keyword evidence="5" id="KW-0106">Calcium</keyword>
<dbReference type="AlphaFoldDB" id="A0A0D7BWI5"/>
<dbReference type="InterPro" id="IPR018247">
    <property type="entry name" value="EF_Hand_1_Ca_BS"/>
</dbReference>
<gene>
    <name evidence="8" type="ORF">CYLTODRAFT_156016</name>
</gene>
<dbReference type="PROSITE" id="PS50222">
    <property type="entry name" value="EF_HAND_2"/>
    <property type="match status" value="2"/>
</dbReference>
<dbReference type="SMART" id="SM00054">
    <property type="entry name" value="EFh"/>
    <property type="match status" value="4"/>
</dbReference>
<dbReference type="Proteomes" id="UP000054007">
    <property type="component" value="Unassembled WGS sequence"/>
</dbReference>
<dbReference type="PANTHER" id="PTHR46212">
    <property type="entry name" value="PEFLIN"/>
    <property type="match status" value="1"/>
</dbReference>
<evidence type="ECO:0000313" key="8">
    <source>
        <dbReference type="EMBL" id="KIY74001.1"/>
    </source>
</evidence>
<sequence>MAYYNDRSAPPPSGAPPGYGGYGAPPPGGPPPGADPQLWQWFSAVDIDNSNHISAPELERALINGDWTPFDLDTVKMLMSIFDVDRSGTIGFNEFAGLWKYIKYWQNVFRHFDRDGSGYIEGGELSQALGQFGYRLSPQLLNLVQRKYASTVTPAGRGGMPAPIPGMPGPPGGGEGVAFDRFVRACVAIKQISESFGRLDTDRDGWIQINYDTFMQTVLELP</sequence>
<dbReference type="OrthoDB" id="186625at2759"/>
<evidence type="ECO:0000313" key="9">
    <source>
        <dbReference type="Proteomes" id="UP000054007"/>
    </source>
</evidence>
<dbReference type="SUPFAM" id="SSF47473">
    <property type="entry name" value="EF-hand"/>
    <property type="match status" value="1"/>
</dbReference>
<dbReference type="CDD" id="cd16180">
    <property type="entry name" value="EFh_PEF_Group_I"/>
    <property type="match status" value="1"/>
</dbReference>
<dbReference type="GO" id="GO:0048306">
    <property type="term" value="F:calcium-dependent protein binding"/>
    <property type="evidence" value="ECO:0007669"/>
    <property type="project" value="UniProtKB-ARBA"/>
</dbReference>
<dbReference type="InterPro" id="IPR051426">
    <property type="entry name" value="Peflin/Sorcin_CaBP"/>
</dbReference>
<comment type="subcellular location">
    <subcellularLocation>
        <location evidence="1">Cytoplasm</location>
    </subcellularLocation>
</comment>
<dbReference type="STRING" id="1314674.A0A0D7BWI5"/>
<dbReference type="EMBL" id="KN880433">
    <property type="protein sequence ID" value="KIY74001.1"/>
    <property type="molecule type" value="Genomic_DNA"/>
</dbReference>
<feature type="compositionally biased region" description="Pro residues" evidence="6">
    <location>
        <begin position="24"/>
        <end position="34"/>
    </location>
</feature>
<accession>A0A0D7BWI5</accession>
<evidence type="ECO:0000259" key="7">
    <source>
        <dbReference type="PROSITE" id="PS50222"/>
    </source>
</evidence>
<feature type="domain" description="EF-hand" evidence="7">
    <location>
        <begin position="100"/>
        <end position="135"/>
    </location>
</feature>
<dbReference type="InterPro" id="IPR011992">
    <property type="entry name" value="EF-hand-dom_pair"/>
</dbReference>
<proteinExistence type="predicted"/>
<evidence type="ECO:0000256" key="2">
    <source>
        <dbReference type="ARBA" id="ARBA00022490"/>
    </source>
</evidence>
<evidence type="ECO:0000256" key="4">
    <source>
        <dbReference type="ARBA" id="ARBA00022737"/>
    </source>
</evidence>
<evidence type="ECO:0000256" key="5">
    <source>
        <dbReference type="ARBA" id="ARBA00022837"/>
    </source>
</evidence>
<dbReference type="GO" id="GO:0005737">
    <property type="term" value="C:cytoplasm"/>
    <property type="evidence" value="ECO:0007669"/>
    <property type="project" value="UniProtKB-SubCell"/>
</dbReference>
<name>A0A0D7BWI5_9AGAR</name>
<evidence type="ECO:0000256" key="1">
    <source>
        <dbReference type="ARBA" id="ARBA00004496"/>
    </source>
</evidence>
<keyword evidence="4" id="KW-0677">Repeat</keyword>
<evidence type="ECO:0000256" key="3">
    <source>
        <dbReference type="ARBA" id="ARBA00022723"/>
    </source>
</evidence>
<dbReference type="InterPro" id="IPR002048">
    <property type="entry name" value="EF_hand_dom"/>
</dbReference>
<dbReference type="PANTHER" id="PTHR46212:SF3">
    <property type="entry name" value="GH27120P"/>
    <property type="match status" value="1"/>
</dbReference>
<feature type="domain" description="EF-hand" evidence="7">
    <location>
        <begin position="33"/>
        <end position="68"/>
    </location>
</feature>
<keyword evidence="9" id="KW-1185">Reference proteome</keyword>
<reference evidence="8 9" key="1">
    <citation type="journal article" date="2015" name="Fungal Genet. Biol.">
        <title>Evolution of novel wood decay mechanisms in Agaricales revealed by the genome sequences of Fistulina hepatica and Cylindrobasidium torrendii.</title>
        <authorList>
            <person name="Floudas D."/>
            <person name="Held B.W."/>
            <person name="Riley R."/>
            <person name="Nagy L.G."/>
            <person name="Koehler G."/>
            <person name="Ransdell A.S."/>
            <person name="Younus H."/>
            <person name="Chow J."/>
            <person name="Chiniquy J."/>
            <person name="Lipzen A."/>
            <person name="Tritt A."/>
            <person name="Sun H."/>
            <person name="Haridas S."/>
            <person name="LaButti K."/>
            <person name="Ohm R.A."/>
            <person name="Kues U."/>
            <person name="Blanchette R.A."/>
            <person name="Grigoriev I.V."/>
            <person name="Minto R.E."/>
            <person name="Hibbett D.S."/>
        </authorList>
    </citation>
    <scope>NUCLEOTIDE SEQUENCE [LARGE SCALE GENOMIC DNA]</scope>
    <source>
        <strain evidence="8 9">FP15055 ss-10</strain>
    </source>
</reference>
<dbReference type="Gene3D" id="1.10.238.10">
    <property type="entry name" value="EF-hand"/>
    <property type="match status" value="1"/>
</dbReference>
<organism evidence="8 9">
    <name type="scientific">Cylindrobasidium torrendii FP15055 ss-10</name>
    <dbReference type="NCBI Taxonomy" id="1314674"/>
    <lineage>
        <taxon>Eukaryota</taxon>
        <taxon>Fungi</taxon>
        <taxon>Dikarya</taxon>
        <taxon>Basidiomycota</taxon>
        <taxon>Agaricomycotina</taxon>
        <taxon>Agaricomycetes</taxon>
        <taxon>Agaricomycetidae</taxon>
        <taxon>Agaricales</taxon>
        <taxon>Marasmiineae</taxon>
        <taxon>Physalacriaceae</taxon>
        <taxon>Cylindrobasidium</taxon>
    </lineage>
</organism>
<dbReference type="Pfam" id="PF13405">
    <property type="entry name" value="EF-hand_6"/>
    <property type="match status" value="1"/>
</dbReference>
<dbReference type="GO" id="GO:0005509">
    <property type="term" value="F:calcium ion binding"/>
    <property type="evidence" value="ECO:0007669"/>
    <property type="project" value="InterPro"/>
</dbReference>
<feature type="region of interest" description="Disordered" evidence="6">
    <location>
        <begin position="1"/>
        <end position="35"/>
    </location>
</feature>
<evidence type="ECO:0000256" key="6">
    <source>
        <dbReference type="SAM" id="MobiDB-lite"/>
    </source>
</evidence>
<dbReference type="PROSITE" id="PS00018">
    <property type="entry name" value="EF_HAND_1"/>
    <property type="match status" value="2"/>
</dbReference>
<protein>
    <submittedName>
        <fullName evidence="8">EF-hand</fullName>
    </submittedName>
</protein>
<dbReference type="Pfam" id="PF13499">
    <property type="entry name" value="EF-hand_7"/>
    <property type="match status" value="1"/>
</dbReference>
<keyword evidence="3" id="KW-0479">Metal-binding</keyword>